<dbReference type="EMBL" id="BGZK01000116">
    <property type="protein sequence ID" value="GBP20222.1"/>
    <property type="molecule type" value="Genomic_DNA"/>
</dbReference>
<accession>A0A4C1U1N7</accession>
<protein>
    <submittedName>
        <fullName evidence="2">Uncharacterized protein</fullName>
    </submittedName>
</protein>
<dbReference type="AlphaFoldDB" id="A0A4C1U1N7"/>
<reference evidence="2 3" key="1">
    <citation type="journal article" date="2019" name="Commun. Biol.">
        <title>The bagworm genome reveals a unique fibroin gene that provides high tensile strength.</title>
        <authorList>
            <person name="Kono N."/>
            <person name="Nakamura H."/>
            <person name="Ohtoshi R."/>
            <person name="Tomita M."/>
            <person name="Numata K."/>
            <person name="Arakawa K."/>
        </authorList>
    </citation>
    <scope>NUCLEOTIDE SEQUENCE [LARGE SCALE GENOMIC DNA]</scope>
</reference>
<keyword evidence="3" id="KW-1185">Reference proteome</keyword>
<comment type="caution">
    <text evidence="2">The sequence shown here is derived from an EMBL/GenBank/DDBJ whole genome shotgun (WGS) entry which is preliminary data.</text>
</comment>
<name>A0A4C1U1N7_EUMVA</name>
<feature type="compositionally biased region" description="Basic and acidic residues" evidence="1">
    <location>
        <begin position="61"/>
        <end position="71"/>
    </location>
</feature>
<feature type="region of interest" description="Disordered" evidence="1">
    <location>
        <begin position="95"/>
        <end position="154"/>
    </location>
</feature>
<organism evidence="2 3">
    <name type="scientific">Eumeta variegata</name>
    <name type="common">Bagworm moth</name>
    <name type="synonym">Eumeta japonica</name>
    <dbReference type="NCBI Taxonomy" id="151549"/>
    <lineage>
        <taxon>Eukaryota</taxon>
        <taxon>Metazoa</taxon>
        <taxon>Ecdysozoa</taxon>
        <taxon>Arthropoda</taxon>
        <taxon>Hexapoda</taxon>
        <taxon>Insecta</taxon>
        <taxon>Pterygota</taxon>
        <taxon>Neoptera</taxon>
        <taxon>Endopterygota</taxon>
        <taxon>Lepidoptera</taxon>
        <taxon>Glossata</taxon>
        <taxon>Ditrysia</taxon>
        <taxon>Tineoidea</taxon>
        <taxon>Psychidae</taxon>
        <taxon>Oiketicinae</taxon>
        <taxon>Eumeta</taxon>
    </lineage>
</organism>
<proteinExistence type="predicted"/>
<feature type="compositionally biased region" description="Low complexity" evidence="1">
    <location>
        <begin position="8"/>
        <end position="23"/>
    </location>
</feature>
<evidence type="ECO:0000313" key="2">
    <source>
        <dbReference type="EMBL" id="GBP20222.1"/>
    </source>
</evidence>
<feature type="compositionally biased region" description="Basic residues" evidence="1">
    <location>
        <begin position="141"/>
        <end position="154"/>
    </location>
</feature>
<sequence>MTVGPPTADGSSSGAPDSPGAPSTCRLRMRDDTRAPEGGLATPPTPGHEATLSPPSRTCTLKHEGVEDPRTNTRQQCPLPYGPESMSKIIIAVPTRPPASTARAVTGRRPAARGTVSDGAEGLAPAAAGAGGGAGGERQWQRRHGGNSGRWRRS</sequence>
<dbReference type="Proteomes" id="UP000299102">
    <property type="component" value="Unassembled WGS sequence"/>
</dbReference>
<evidence type="ECO:0000313" key="3">
    <source>
        <dbReference type="Proteomes" id="UP000299102"/>
    </source>
</evidence>
<feature type="compositionally biased region" description="Low complexity" evidence="1">
    <location>
        <begin position="119"/>
        <end position="128"/>
    </location>
</feature>
<feature type="region of interest" description="Disordered" evidence="1">
    <location>
        <begin position="1"/>
        <end position="83"/>
    </location>
</feature>
<gene>
    <name evidence="2" type="ORF">EVAR_82095_1</name>
</gene>
<evidence type="ECO:0000256" key="1">
    <source>
        <dbReference type="SAM" id="MobiDB-lite"/>
    </source>
</evidence>